<comment type="subunit">
    <text evidence="9">Monomer.</text>
</comment>
<feature type="binding site" evidence="9">
    <location>
        <begin position="289"/>
        <end position="291"/>
    </location>
    <ligand>
        <name>ATP</name>
        <dbReference type="ChEBI" id="CHEBI:30616"/>
    </ligand>
</feature>
<evidence type="ECO:0000256" key="3">
    <source>
        <dbReference type="ARBA" id="ARBA00022598"/>
    </source>
</evidence>
<dbReference type="PANTHER" id="PTHR43097">
    <property type="entry name" value="GLUTAMINE-TRNA LIGASE"/>
    <property type="match status" value="1"/>
</dbReference>
<dbReference type="Pfam" id="PF03950">
    <property type="entry name" value="tRNA-synt_1c_C"/>
    <property type="match status" value="1"/>
</dbReference>
<organism evidence="14">
    <name type="scientific">Candidatus Kentrum sp. DK</name>
    <dbReference type="NCBI Taxonomy" id="2126562"/>
    <lineage>
        <taxon>Bacteria</taxon>
        <taxon>Pseudomonadati</taxon>
        <taxon>Pseudomonadota</taxon>
        <taxon>Gammaproteobacteria</taxon>
        <taxon>Candidatus Kentrum</taxon>
    </lineage>
</organism>
<dbReference type="Gene3D" id="3.40.50.620">
    <property type="entry name" value="HUPs"/>
    <property type="match status" value="1"/>
</dbReference>
<dbReference type="InterPro" id="IPR020059">
    <property type="entry name" value="Glu/Gln-tRNA-synth_Ib_codon-bd"/>
</dbReference>
<dbReference type="FunFam" id="3.90.800.10:FF:000001">
    <property type="entry name" value="Glutamine--tRNA ligase"/>
    <property type="match status" value="1"/>
</dbReference>
<evidence type="ECO:0000256" key="10">
    <source>
        <dbReference type="RuleBase" id="RU363037"/>
    </source>
</evidence>
<dbReference type="InterPro" id="IPR000924">
    <property type="entry name" value="Glu/Gln-tRNA-synth"/>
</dbReference>
<evidence type="ECO:0000256" key="7">
    <source>
        <dbReference type="ARBA" id="ARBA00023146"/>
    </source>
</evidence>
<dbReference type="InterPro" id="IPR020061">
    <property type="entry name" value="Glu_tRNA_lig_a-bdl"/>
</dbReference>
<evidence type="ECO:0000256" key="4">
    <source>
        <dbReference type="ARBA" id="ARBA00022741"/>
    </source>
</evidence>
<evidence type="ECO:0000259" key="13">
    <source>
        <dbReference type="Pfam" id="PF20974"/>
    </source>
</evidence>
<feature type="binding site" evidence="9">
    <location>
        <begin position="37"/>
        <end position="39"/>
    </location>
    <ligand>
        <name>ATP</name>
        <dbReference type="ChEBI" id="CHEBI:30616"/>
    </ligand>
</feature>
<gene>
    <name evidence="9" type="primary">glnS</name>
    <name evidence="14" type="ORF">BECKDK2373B_GA0170837_100185</name>
</gene>
<feature type="domain" description="Glutamyl/glutaminyl-tRNA synthetase class Ib anti-codon binding" evidence="12">
    <location>
        <begin position="360"/>
        <end position="461"/>
    </location>
</feature>
<dbReference type="InterPro" id="IPR004514">
    <property type="entry name" value="Gln-tRNA-synth"/>
</dbReference>
<dbReference type="GO" id="GO:0006424">
    <property type="term" value="P:glutamyl-tRNA aminoacylation"/>
    <property type="evidence" value="ECO:0007669"/>
    <property type="project" value="UniProtKB-UniRule"/>
</dbReference>
<protein>
    <recommendedName>
        <fullName evidence="9">Glutamine--tRNA ligase</fullName>
        <ecNumber evidence="9">6.1.1.18</ecNumber>
    </recommendedName>
    <alternativeName>
        <fullName evidence="9">Glutaminyl-tRNA synthetase</fullName>
        <shortName evidence="9">GlnRS</shortName>
    </alternativeName>
</protein>
<feature type="short sequence motif" description="'HIGH' region" evidence="9">
    <location>
        <begin position="36"/>
        <end position="46"/>
    </location>
</feature>
<dbReference type="SUPFAM" id="SSF52374">
    <property type="entry name" value="Nucleotidylyl transferase"/>
    <property type="match status" value="1"/>
</dbReference>
<dbReference type="InterPro" id="IPR050132">
    <property type="entry name" value="Gln/Glu-tRNA_Ligase"/>
</dbReference>
<dbReference type="GO" id="GO:0006425">
    <property type="term" value="P:glutaminyl-tRNA aminoacylation"/>
    <property type="evidence" value="ECO:0007669"/>
    <property type="project" value="UniProtKB-UniRule"/>
</dbReference>
<feature type="domain" description="tRNA synthetases class I (E and Q) anti-codon binding" evidence="13">
    <location>
        <begin position="478"/>
        <end position="552"/>
    </location>
</feature>
<comment type="catalytic activity">
    <reaction evidence="8 9">
        <text>tRNA(Gln) + L-glutamine + ATP = L-glutaminyl-tRNA(Gln) + AMP + diphosphate</text>
        <dbReference type="Rhea" id="RHEA:20121"/>
        <dbReference type="Rhea" id="RHEA-COMP:9662"/>
        <dbReference type="Rhea" id="RHEA-COMP:9681"/>
        <dbReference type="ChEBI" id="CHEBI:30616"/>
        <dbReference type="ChEBI" id="CHEBI:33019"/>
        <dbReference type="ChEBI" id="CHEBI:58359"/>
        <dbReference type="ChEBI" id="CHEBI:78442"/>
        <dbReference type="ChEBI" id="CHEBI:78521"/>
        <dbReference type="ChEBI" id="CHEBI:456215"/>
        <dbReference type="EC" id="6.1.1.18"/>
    </reaction>
</comment>
<comment type="subcellular location">
    <subcellularLocation>
        <location evidence="9">Cytoplasm</location>
    </subcellularLocation>
</comment>
<feature type="binding site" evidence="9">
    <location>
        <position position="70"/>
    </location>
    <ligand>
        <name>L-glutamine</name>
        <dbReference type="ChEBI" id="CHEBI:58359"/>
    </ligand>
</feature>
<keyword evidence="2 9" id="KW-0963">Cytoplasm</keyword>
<dbReference type="Gene3D" id="1.10.1160.10">
    <property type="entry name" value="Glutamyl-trna Synthetase, Domain 2"/>
    <property type="match status" value="1"/>
</dbReference>
<keyword evidence="7 9" id="KW-0030">Aminoacyl-tRNA synthetase</keyword>
<sequence length="586" mass="67116">MTENQSPPASNFIRHMVRQDLADGKNQGRLVTRFPPEPNGYLHIGHAKSICLNFGLAKEHEGARCYLRFDDTNPLTEDEEYAEAIREDVRWLGFDWGDRLTFASDYFERLYQCAIRLIENGKAYVCDLSAEEIRAHRGTLTEPGKESPFRNRSVEENRELFTRMRAGAFPDGSRVLRAKIDMASPNLNLRDPALYRIRRAEHYRAGNAWCIYPMYDFTHPISDAIECVTHSLCTLEFEDHRPLYDWMLDNVLPATEEENGEPSEPFALSSTCRPRQIEFSRLSLEYTIMSKRFLTQLVREGRVEGWDDPRMPTLSGLRRRGYTPHAIRDFADRVGVTKKDHVIEMGLLEHCIREDLEKRAPRRMAVLRPLKLVIVNYPEDVSEELDAQNHPNDPAMGTRKVPFARELFIERDDFLLDPPKKYFRLSPGREVRLRFAYLVTCVEVRKDPETGVVTEVHCTYDPASRGGSSPDGRKVKGTIHWVSAAHALKANVRLYDRLFATPYPGKETGNFLDDLNPDSLIALAGCRLEPALGQASPGDRCQFERLGYFCSDRTHSATTPVFNRIVALRDSWEKKVDRARSSSGGK</sequence>
<dbReference type="EMBL" id="CAADEX010000001">
    <property type="protein sequence ID" value="VFJ42462.1"/>
    <property type="molecule type" value="Genomic_DNA"/>
</dbReference>
<dbReference type="PANTHER" id="PTHR43097:SF5">
    <property type="entry name" value="GLUTAMATE--TRNA LIGASE"/>
    <property type="match status" value="1"/>
</dbReference>
<dbReference type="InterPro" id="IPR001412">
    <property type="entry name" value="aa-tRNA-synth_I_CS"/>
</dbReference>
<feature type="domain" description="Glutamyl/glutaminyl-tRNA synthetase class Ib catalytic" evidence="11">
    <location>
        <begin position="30"/>
        <end position="251"/>
    </location>
</feature>
<dbReference type="PROSITE" id="PS00178">
    <property type="entry name" value="AA_TRNA_LIGASE_I"/>
    <property type="match status" value="1"/>
</dbReference>
<dbReference type="Pfam" id="PF00749">
    <property type="entry name" value="tRNA-synt_1c"/>
    <property type="match status" value="2"/>
</dbReference>
<dbReference type="EC" id="6.1.1.18" evidence="9"/>
<dbReference type="InterPro" id="IPR011035">
    <property type="entry name" value="Ribosomal_bL25/Gln-tRNA_synth"/>
</dbReference>
<evidence type="ECO:0000259" key="11">
    <source>
        <dbReference type="Pfam" id="PF00749"/>
    </source>
</evidence>
<dbReference type="InterPro" id="IPR020056">
    <property type="entry name" value="Rbsml_bL25/Gln-tRNA_synth_N"/>
</dbReference>
<evidence type="ECO:0000256" key="8">
    <source>
        <dbReference type="ARBA" id="ARBA00048270"/>
    </source>
</evidence>
<dbReference type="GO" id="GO:0005524">
    <property type="term" value="F:ATP binding"/>
    <property type="evidence" value="ECO:0007669"/>
    <property type="project" value="UniProtKB-UniRule"/>
</dbReference>
<keyword evidence="6 9" id="KW-0648">Protein biosynthesis</keyword>
<evidence type="ECO:0000256" key="1">
    <source>
        <dbReference type="ARBA" id="ARBA00005594"/>
    </source>
</evidence>
<comment type="caution">
    <text evidence="9">Lacks conserved residue(s) required for the propagation of feature annotation.</text>
</comment>
<dbReference type="FunFam" id="2.40.240.10:FF:000001">
    <property type="entry name" value="Glutamine--tRNA ligase"/>
    <property type="match status" value="1"/>
</dbReference>
<feature type="binding site" evidence="9">
    <location>
        <position position="215"/>
    </location>
    <ligand>
        <name>L-glutamine</name>
        <dbReference type="ChEBI" id="CHEBI:58359"/>
    </ligand>
</feature>
<feature type="binding site" evidence="9">
    <location>
        <begin position="43"/>
        <end position="49"/>
    </location>
    <ligand>
        <name>ATP</name>
        <dbReference type="ChEBI" id="CHEBI:30616"/>
    </ligand>
</feature>
<dbReference type="Gene3D" id="3.90.800.10">
    <property type="entry name" value="Glutamyl-tRNA Synthetase, Domain 3"/>
    <property type="match status" value="1"/>
</dbReference>
<keyword evidence="5 9" id="KW-0067">ATP-binding</keyword>
<dbReference type="SUPFAM" id="SSF50715">
    <property type="entry name" value="Ribosomal protein L25-like"/>
    <property type="match status" value="1"/>
</dbReference>
<comment type="similarity">
    <text evidence="1 9 10">Belongs to the class-I aminoacyl-tRNA synthetase family.</text>
</comment>
<evidence type="ECO:0000256" key="6">
    <source>
        <dbReference type="ARBA" id="ARBA00022917"/>
    </source>
</evidence>
<feature type="binding site" evidence="9">
    <location>
        <begin position="281"/>
        <end position="282"/>
    </location>
    <ligand>
        <name>ATP</name>
        <dbReference type="ChEBI" id="CHEBI:30616"/>
    </ligand>
</feature>
<dbReference type="AlphaFoldDB" id="A0A450RTN2"/>
<evidence type="ECO:0000259" key="12">
    <source>
        <dbReference type="Pfam" id="PF03950"/>
    </source>
</evidence>
<dbReference type="InterPro" id="IPR022861">
    <property type="entry name" value="Gln_tRNA_ligase_bac"/>
</dbReference>
<accession>A0A450RTN2</accession>
<feature type="domain" description="Glutamyl/glutaminyl-tRNA synthetase class Ib catalytic" evidence="11">
    <location>
        <begin position="267"/>
        <end position="357"/>
    </location>
</feature>
<dbReference type="Pfam" id="PF20974">
    <property type="entry name" value="tRNA-synt_1c_C2"/>
    <property type="match status" value="1"/>
</dbReference>
<dbReference type="FunFam" id="1.10.1160.10:FF:000001">
    <property type="entry name" value="Glutamine--tRNA ligase"/>
    <property type="match status" value="1"/>
</dbReference>
<proteinExistence type="inferred from homology"/>
<evidence type="ECO:0000256" key="9">
    <source>
        <dbReference type="HAMAP-Rule" id="MF_00126"/>
    </source>
</evidence>
<dbReference type="GO" id="GO:0004819">
    <property type="term" value="F:glutamine-tRNA ligase activity"/>
    <property type="evidence" value="ECO:0007669"/>
    <property type="project" value="UniProtKB-UniRule"/>
</dbReference>
<name>A0A450RTN2_9GAMM</name>
<dbReference type="InterPro" id="IPR014729">
    <property type="entry name" value="Rossmann-like_a/b/a_fold"/>
</dbReference>
<dbReference type="FunFam" id="3.40.50.620:FF:000037">
    <property type="entry name" value="Glutamine--tRNA ligase cytoplasmic"/>
    <property type="match status" value="1"/>
</dbReference>
<keyword evidence="3 9" id="KW-0436">Ligase</keyword>
<keyword evidence="4 9" id="KW-0547">Nucleotide-binding</keyword>
<evidence type="ECO:0000256" key="5">
    <source>
        <dbReference type="ARBA" id="ARBA00022840"/>
    </source>
</evidence>
<feature type="short sequence motif" description="'KMSKS' region" evidence="9">
    <location>
        <begin position="288"/>
        <end position="292"/>
    </location>
</feature>
<dbReference type="GO" id="GO:0005829">
    <property type="term" value="C:cytosol"/>
    <property type="evidence" value="ECO:0007669"/>
    <property type="project" value="TreeGrafter"/>
</dbReference>
<dbReference type="InterPro" id="IPR020058">
    <property type="entry name" value="Glu/Gln-tRNA-synth_Ib_cat-dom"/>
</dbReference>
<reference evidence="14" key="1">
    <citation type="submission" date="2019-02" db="EMBL/GenBank/DDBJ databases">
        <authorList>
            <person name="Gruber-Vodicka R. H."/>
            <person name="Seah K. B. B."/>
        </authorList>
    </citation>
    <scope>NUCLEOTIDE SEQUENCE</scope>
    <source>
        <strain evidence="14">BECK_DK47</strain>
    </source>
</reference>
<dbReference type="NCBIfam" id="TIGR00440">
    <property type="entry name" value="glnS"/>
    <property type="match status" value="1"/>
</dbReference>
<evidence type="ECO:0000313" key="14">
    <source>
        <dbReference type="EMBL" id="VFJ42462.1"/>
    </source>
</evidence>
<dbReference type="InterPro" id="IPR049437">
    <property type="entry name" value="tRNA-synt_1c_C2"/>
</dbReference>
<feature type="binding site" evidence="9">
    <location>
        <position position="234"/>
    </location>
    <ligand>
        <name>ATP</name>
        <dbReference type="ChEBI" id="CHEBI:30616"/>
    </ligand>
</feature>
<dbReference type="HAMAP" id="MF_00126">
    <property type="entry name" value="Gln_tRNA_synth"/>
    <property type="match status" value="1"/>
</dbReference>
<dbReference type="PRINTS" id="PR00987">
    <property type="entry name" value="TRNASYNTHGLU"/>
</dbReference>
<dbReference type="NCBIfam" id="NF011291">
    <property type="entry name" value="PRK14703.1"/>
    <property type="match status" value="1"/>
</dbReference>
<evidence type="ECO:0000256" key="2">
    <source>
        <dbReference type="ARBA" id="ARBA00022490"/>
    </source>
</evidence>
<dbReference type="Gene3D" id="2.40.240.10">
    <property type="entry name" value="Ribosomal Protein L25, Chain P"/>
    <property type="match status" value="2"/>
</dbReference>